<evidence type="ECO:0000313" key="3">
    <source>
        <dbReference type="Proteomes" id="UP000800094"/>
    </source>
</evidence>
<name>A0A6A6HSY5_9PLEO</name>
<dbReference type="RefSeq" id="XP_033676013.1">
    <property type="nucleotide sequence ID" value="XM_033820455.1"/>
</dbReference>
<dbReference type="AlphaFoldDB" id="A0A6A6HSY5"/>
<reference evidence="2" key="1">
    <citation type="journal article" date="2020" name="Stud. Mycol.">
        <title>101 Dothideomycetes genomes: a test case for predicting lifestyles and emergence of pathogens.</title>
        <authorList>
            <person name="Haridas S."/>
            <person name="Albert R."/>
            <person name="Binder M."/>
            <person name="Bloem J."/>
            <person name="Labutti K."/>
            <person name="Salamov A."/>
            <person name="Andreopoulos B."/>
            <person name="Baker S."/>
            <person name="Barry K."/>
            <person name="Bills G."/>
            <person name="Bluhm B."/>
            <person name="Cannon C."/>
            <person name="Castanera R."/>
            <person name="Culley D."/>
            <person name="Daum C."/>
            <person name="Ezra D."/>
            <person name="Gonzalez J."/>
            <person name="Henrissat B."/>
            <person name="Kuo A."/>
            <person name="Liang C."/>
            <person name="Lipzen A."/>
            <person name="Lutzoni F."/>
            <person name="Magnuson J."/>
            <person name="Mondo S."/>
            <person name="Nolan M."/>
            <person name="Ohm R."/>
            <person name="Pangilinan J."/>
            <person name="Park H.-J."/>
            <person name="Ramirez L."/>
            <person name="Alfaro M."/>
            <person name="Sun H."/>
            <person name="Tritt A."/>
            <person name="Yoshinaga Y."/>
            <person name="Zwiers L.-H."/>
            <person name="Turgeon B."/>
            <person name="Goodwin S."/>
            <person name="Spatafora J."/>
            <person name="Crous P."/>
            <person name="Grigoriev I."/>
        </authorList>
    </citation>
    <scope>NUCLEOTIDE SEQUENCE</scope>
    <source>
        <strain evidence="2">CBS 122368</strain>
    </source>
</reference>
<gene>
    <name evidence="2" type="ORF">BU26DRAFT_185908</name>
</gene>
<keyword evidence="3" id="KW-1185">Reference proteome</keyword>
<dbReference type="OrthoDB" id="10666189at2759"/>
<feature type="region of interest" description="Disordered" evidence="1">
    <location>
        <begin position="1"/>
        <end position="98"/>
    </location>
</feature>
<evidence type="ECO:0000313" key="2">
    <source>
        <dbReference type="EMBL" id="KAF2241009.1"/>
    </source>
</evidence>
<protein>
    <submittedName>
        <fullName evidence="2">Uncharacterized protein</fullName>
    </submittedName>
</protein>
<evidence type="ECO:0000256" key="1">
    <source>
        <dbReference type="SAM" id="MobiDB-lite"/>
    </source>
</evidence>
<sequence length="290" mass="32690">MAENKLSSESLLRDNDSPALALLLEATQPDGSNSDANHESDSTGKSKASADPTPSDQKAKAYKWLSKSSKRRIRKGMQKQKRTIQGDHGKERAPSSAESWLREMTFGRQRKDDEGMARWRRMKAGSDSSLLSECRGPLHQFACAHRFQVLCPSCADAWELGISRQCPHKLTETKEAKTNLCFERRCPGCKIQSWDQLFKELHELEPALDRPEDITWTLASFEPLYLAKGSLRSTIRSTRRREFYPVHRFLSVLWPLNRRVPPKDNGYVVLGRGQSQAGFDAAGFGSSGSF</sequence>
<feature type="compositionally biased region" description="Basic residues" evidence="1">
    <location>
        <begin position="68"/>
        <end position="82"/>
    </location>
</feature>
<dbReference type="EMBL" id="ML987214">
    <property type="protein sequence ID" value="KAF2241009.1"/>
    <property type="molecule type" value="Genomic_DNA"/>
</dbReference>
<accession>A0A6A6HSY5</accession>
<dbReference type="Proteomes" id="UP000800094">
    <property type="component" value="Unassembled WGS sequence"/>
</dbReference>
<proteinExistence type="predicted"/>
<feature type="compositionally biased region" description="Polar residues" evidence="1">
    <location>
        <begin position="1"/>
        <end position="10"/>
    </location>
</feature>
<organism evidence="2 3">
    <name type="scientific">Trematosphaeria pertusa</name>
    <dbReference type="NCBI Taxonomy" id="390896"/>
    <lineage>
        <taxon>Eukaryota</taxon>
        <taxon>Fungi</taxon>
        <taxon>Dikarya</taxon>
        <taxon>Ascomycota</taxon>
        <taxon>Pezizomycotina</taxon>
        <taxon>Dothideomycetes</taxon>
        <taxon>Pleosporomycetidae</taxon>
        <taxon>Pleosporales</taxon>
        <taxon>Massarineae</taxon>
        <taxon>Trematosphaeriaceae</taxon>
        <taxon>Trematosphaeria</taxon>
    </lineage>
</organism>
<feature type="compositionally biased region" description="Basic and acidic residues" evidence="1">
    <location>
        <begin position="84"/>
        <end position="93"/>
    </location>
</feature>
<dbReference type="GeneID" id="54573785"/>